<dbReference type="AlphaFoldDB" id="A0A1Y1UWZ1"/>
<dbReference type="PANTHER" id="PTHR12205">
    <property type="entry name" value="CENTROMERE/KINETOCHORE PROTEIN ZW10"/>
    <property type="match status" value="1"/>
</dbReference>
<dbReference type="GO" id="GO:0007094">
    <property type="term" value="P:mitotic spindle assembly checkpoint signaling"/>
    <property type="evidence" value="ECO:0007669"/>
    <property type="project" value="TreeGrafter"/>
</dbReference>
<reference evidence="5 6" key="1">
    <citation type="submission" date="2016-08" db="EMBL/GenBank/DDBJ databases">
        <title>Genomes of anaerobic fungi encode conserved fungal cellulosomes for biomass hydrolysis.</title>
        <authorList>
            <consortium name="DOE Joint Genome Institute"/>
            <person name="Haitjema C.H."/>
            <person name="Gilmore S.P."/>
            <person name="Henske J.K."/>
            <person name="Solomon K.V."/>
            <person name="De Groot R."/>
            <person name="Kuo A."/>
            <person name="Mondo S.J."/>
            <person name="Salamov A.A."/>
            <person name="Labutti K."/>
            <person name="Zhao Z."/>
            <person name="Chiniquy J."/>
            <person name="Barry K."/>
            <person name="Brewer H.M."/>
            <person name="Purvine S.O."/>
            <person name="Wright A.T."/>
            <person name="Boxma B."/>
            <person name="Van Alen T."/>
            <person name="Hackstein J.H."/>
            <person name="Baker S.E."/>
            <person name="Grigoriev I.V."/>
            <person name="O'Malley M.A."/>
        </authorList>
    </citation>
    <scope>NUCLEOTIDE SEQUENCE [LARGE SCALE GENOMIC DNA]</scope>
    <source>
        <strain evidence="6">finn</strain>
    </source>
</reference>
<evidence type="ECO:0000259" key="4">
    <source>
        <dbReference type="Pfam" id="PF22766"/>
    </source>
</evidence>
<feature type="domain" description="Centromere/kinetochore protein zw10 C-terminal" evidence="3">
    <location>
        <begin position="487"/>
        <end position="629"/>
    </location>
</feature>
<dbReference type="InterPro" id="IPR048344">
    <property type="entry name" value="Zw10_middle"/>
</dbReference>
<dbReference type="Gene3D" id="1.10.357.150">
    <property type="match status" value="1"/>
</dbReference>
<comment type="caution">
    <text evidence="5">The sequence shown here is derived from an EMBL/GenBank/DDBJ whole genome shotgun (WGS) entry which is preliminary data.</text>
</comment>
<dbReference type="STRING" id="1754191.A0A1Y1UWZ1"/>
<name>A0A1Y1UWZ1_9FUNG</name>
<protein>
    <submittedName>
        <fullName evidence="5">Zw10-domain-containing protein</fullName>
    </submittedName>
</protein>
<dbReference type="PANTHER" id="PTHR12205:SF0">
    <property type="entry name" value="CENTROMERE_KINETOCHORE PROTEIN ZW10 HOMOLOG"/>
    <property type="match status" value="1"/>
</dbReference>
<proteinExistence type="predicted"/>
<dbReference type="Proteomes" id="UP000193719">
    <property type="component" value="Unassembled WGS sequence"/>
</dbReference>
<feature type="domain" description="ZW10 C-terminal helical" evidence="4">
    <location>
        <begin position="654"/>
        <end position="817"/>
    </location>
</feature>
<dbReference type="Pfam" id="PF20665">
    <property type="entry name" value="Zw10_middle"/>
    <property type="match status" value="1"/>
</dbReference>
<dbReference type="GO" id="GO:0006888">
    <property type="term" value="P:endoplasmic reticulum to Golgi vesicle-mediated transport"/>
    <property type="evidence" value="ECO:0007669"/>
    <property type="project" value="TreeGrafter"/>
</dbReference>
<dbReference type="GO" id="GO:1990423">
    <property type="term" value="C:RZZ complex"/>
    <property type="evidence" value="ECO:0007669"/>
    <property type="project" value="TreeGrafter"/>
</dbReference>
<keyword evidence="6" id="KW-1185">Reference proteome</keyword>
<dbReference type="Pfam" id="PF20666">
    <property type="entry name" value="ZW10_C"/>
    <property type="match status" value="1"/>
</dbReference>
<reference evidence="5 6" key="2">
    <citation type="submission" date="2016-08" db="EMBL/GenBank/DDBJ databases">
        <title>Pervasive Adenine N6-methylation of Active Genes in Fungi.</title>
        <authorList>
            <consortium name="DOE Joint Genome Institute"/>
            <person name="Mondo S.J."/>
            <person name="Dannebaum R.O."/>
            <person name="Kuo R.C."/>
            <person name="Labutti K."/>
            <person name="Haridas S."/>
            <person name="Kuo A."/>
            <person name="Salamov A."/>
            <person name="Ahrendt S.R."/>
            <person name="Lipzen A."/>
            <person name="Sullivan W."/>
            <person name="Andreopoulos W.B."/>
            <person name="Clum A."/>
            <person name="Lindquist E."/>
            <person name="Daum C."/>
            <person name="Ramamoorthy G.K."/>
            <person name="Gryganskyi A."/>
            <person name="Culley D."/>
            <person name="Magnuson J.K."/>
            <person name="James T.Y."/>
            <person name="O'Malley M.A."/>
            <person name="Stajich J.E."/>
            <person name="Spatafora J.W."/>
            <person name="Visel A."/>
            <person name="Grigoriev I.V."/>
        </authorList>
    </citation>
    <scope>NUCLEOTIDE SEQUENCE [LARGE SCALE GENOMIC DNA]</scope>
    <source>
        <strain evidence="6">finn</strain>
    </source>
</reference>
<dbReference type="InterPro" id="IPR046362">
    <property type="entry name" value="Zw10/DSL1_C_sf"/>
</dbReference>
<keyword evidence="1" id="KW-0175">Coiled coil</keyword>
<sequence>MNSIHTLQADDFNSRIFEVISKKDNTPNKENNNVSLFDTNLNRNILENSLNQIKNRIEEINKNNLIILKENTEQFEKEYKNSLETYDSSVHYLTKINTLIKDINEERKKEIKQKISYSQKVGDLLSQIHKIYQNIKAIEQAIYVNDYINATEKLINLKNQSKSISMEYKNIKIIKELKENVNRISDLIKGNLEDIISKFFIFNNTNENNCDLTVHKILTKYGKCENVIQLTNILYSIYKLDSIHYHLSPFFKNLKNRFLKPIIQNSQYQLELKENNDQCLLIRCAINDSYSKSWCNKVAPEENLYGVLLHLFNTIEDTIFDFKNNELVDSHEDKETIKHEFLKEMGKCIEHDCIKLIINNYLEKSIPSYTSDLDAFDTITLETKNYEEYLKSKGLISESNYDLSQYCDEIDIHFTNQKHNLLMKKVQKLLTSSDYELEVVEESSFSQETKIFENDSTSQKASELSQMSDNKEKMTEFSFNFEQNFITFPRCCIDSRTKQLLELVSNTLKEASNMTLPCFYRLYYSIRDVFDYYRAVIPVLYADNIKNNVEYCAIFHNDCMYISHHLMLMSFQNRELLMRIAEYEKQNKKHIENNREVKQHVTLLDLITQFRKLGEKFFNHQMCNYKNKILDKIRSTNSFEMNDPKRVDVVTNALNEVKDVLQKLSMAWKPILPAFMYLDVMGKVYDLTLKELIRQIQKLSDITMDDSEKLNELLSNFKDCDDIFDKILSDKSLEDILKVYVPHYKKFDLIVDILMLKLADIMSNFRQGFYDGSVPEINSDGNLNPYFLLDGFYPEELIKLIRALFSDSSLRSKSIDEIKSSKKNNK</sequence>
<feature type="domain" description="Centromere/kinetochore protein zw10 middle" evidence="2">
    <location>
        <begin position="210"/>
        <end position="430"/>
    </location>
</feature>
<evidence type="ECO:0000256" key="1">
    <source>
        <dbReference type="SAM" id="Coils"/>
    </source>
</evidence>
<gene>
    <name evidence="5" type="ORF">BCR36DRAFT_587510</name>
</gene>
<dbReference type="EMBL" id="MCFH01000072">
    <property type="protein sequence ID" value="ORX42025.1"/>
    <property type="molecule type" value="Genomic_DNA"/>
</dbReference>
<accession>A0A1Y1UWZ1</accession>
<evidence type="ECO:0000259" key="3">
    <source>
        <dbReference type="Pfam" id="PF20666"/>
    </source>
</evidence>
<dbReference type="GO" id="GO:0005737">
    <property type="term" value="C:cytoplasm"/>
    <property type="evidence" value="ECO:0007669"/>
    <property type="project" value="GOC"/>
</dbReference>
<dbReference type="InterPro" id="IPR055148">
    <property type="entry name" value="ZW10_C_2"/>
</dbReference>
<evidence type="ECO:0000313" key="6">
    <source>
        <dbReference type="Proteomes" id="UP000193719"/>
    </source>
</evidence>
<dbReference type="InterPro" id="IPR048343">
    <property type="entry name" value="ZW10_C"/>
</dbReference>
<organism evidence="5 6">
    <name type="scientific">Piromyces finnis</name>
    <dbReference type="NCBI Taxonomy" id="1754191"/>
    <lineage>
        <taxon>Eukaryota</taxon>
        <taxon>Fungi</taxon>
        <taxon>Fungi incertae sedis</taxon>
        <taxon>Chytridiomycota</taxon>
        <taxon>Chytridiomycota incertae sedis</taxon>
        <taxon>Neocallimastigomycetes</taxon>
        <taxon>Neocallimastigales</taxon>
        <taxon>Neocallimastigaceae</taxon>
        <taxon>Piromyces</taxon>
    </lineage>
</organism>
<feature type="coiled-coil region" evidence="1">
    <location>
        <begin position="573"/>
        <end position="600"/>
    </location>
</feature>
<feature type="coiled-coil region" evidence="1">
    <location>
        <begin position="43"/>
        <end position="70"/>
    </location>
</feature>
<dbReference type="OrthoDB" id="2127503at2759"/>
<evidence type="ECO:0000313" key="5">
    <source>
        <dbReference type="EMBL" id="ORX42025.1"/>
    </source>
</evidence>
<evidence type="ECO:0000259" key="2">
    <source>
        <dbReference type="Pfam" id="PF20665"/>
    </source>
</evidence>
<dbReference type="Pfam" id="PF22766">
    <property type="entry name" value="ZW10_C2"/>
    <property type="match status" value="1"/>
</dbReference>